<feature type="transmembrane region" description="Helical" evidence="8">
    <location>
        <begin position="155"/>
        <end position="174"/>
    </location>
</feature>
<evidence type="ECO:0000256" key="1">
    <source>
        <dbReference type="ARBA" id="ARBA00004651"/>
    </source>
</evidence>
<evidence type="ECO:0000256" key="7">
    <source>
        <dbReference type="SAM" id="MobiDB-lite"/>
    </source>
</evidence>
<dbReference type="RefSeq" id="WP_073032759.1">
    <property type="nucleotide sequence ID" value="NZ_BMLR01000001.1"/>
</dbReference>
<accession>A0A1M6Y588</accession>
<evidence type="ECO:0000256" key="3">
    <source>
        <dbReference type="ARBA" id="ARBA00022475"/>
    </source>
</evidence>
<evidence type="ECO:0000256" key="2">
    <source>
        <dbReference type="ARBA" id="ARBA00006679"/>
    </source>
</evidence>
<comment type="subcellular location">
    <subcellularLocation>
        <location evidence="1">Cell membrane</location>
        <topology evidence="1">Multi-pass membrane protein</topology>
    </subcellularLocation>
</comment>
<evidence type="ECO:0000313" key="10">
    <source>
        <dbReference type="Proteomes" id="UP000183974"/>
    </source>
</evidence>
<feature type="transmembrane region" description="Helical" evidence="8">
    <location>
        <begin position="109"/>
        <end position="128"/>
    </location>
</feature>
<dbReference type="PANTHER" id="PTHR33452:SF1">
    <property type="entry name" value="INNER MEMBRANE PROTEIN YPHA-RELATED"/>
    <property type="match status" value="1"/>
</dbReference>
<keyword evidence="3" id="KW-1003">Cell membrane</keyword>
<dbReference type="GO" id="GO:0005886">
    <property type="term" value="C:plasma membrane"/>
    <property type="evidence" value="ECO:0007669"/>
    <property type="project" value="UniProtKB-SubCell"/>
</dbReference>
<feature type="region of interest" description="Disordered" evidence="7">
    <location>
        <begin position="188"/>
        <end position="207"/>
    </location>
</feature>
<dbReference type="Pfam" id="PF07681">
    <property type="entry name" value="DoxX"/>
    <property type="match status" value="1"/>
</dbReference>
<evidence type="ECO:0000313" key="9">
    <source>
        <dbReference type="EMBL" id="SHL13426.1"/>
    </source>
</evidence>
<dbReference type="Proteomes" id="UP000183974">
    <property type="component" value="Unassembled WGS sequence"/>
</dbReference>
<dbReference type="InterPro" id="IPR051907">
    <property type="entry name" value="DoxX-like_oxidoreductase"/>
</dbReference>
<dbReference type="AlphaFoldDB" id="A0A1M6Y588"/>
<keyword evidence="6 8" id="KW-0472">Membrane</keyword>
<feature type="transmembrane region" description="Helical" evidence="8">
    <location>
        <begin position="81"/>
        <end position="102"/>
    </location>
</feature>
<name>A0A1M6Y588_9RHOB</name>
<reference evidence="9 10" key="1">
    <citation type="submission" date="2016-11" db="EMBL/GenBank/DDBJ databases">
        <authorList>
            <person name="Jaros S."/>
            <person name="Januszkiewicz K."/>
            <person name="Wedrychowicz H."/>
        </authorList>
    </citation>
    <scope>NUCLEOTIDE SEQUENCE [LARGE SCALE GENOMIC DNA]</scope>
    <source>
        <strain evidence="9 10">DSM 29589</strain>
    </source>
</reference>
<keyword evidence="4 8" id="KW-0812">Transmembrane</keyword>
<sequence length="207" mass="22452">MSALLNLYHDIVSRLERADGLLPLLARILFAAILTGYFWASGLTKLGSGPLGFFRPGTGAYAQIFPRAMEAAGYDSSQLGLFHGLVVLAGTWAEFILPLLIVIGLFTRLAALGMISFITLQSLTDLYGHGALSDPLTLGAWFDKAPDGIILDQRALWVFLLLVLAIKGAGAVSLDRALLRNAPWARPVSRQPAPEDRQARYSRSGTW</sequence>
<evidence type="ECO:0000256" key="4">
    <source>
        <dbReference type="ARBA" id="ARBA00022692"/>
    </source>
</evidence>
<dbReference type="OrthoDB" id="121744at2"/>
<keyword evidence="5 8" id="KW-1133">Transmembrane helix</keyword>
<dbReference type="InterPro" id="IPR032808">
    <property type="entry name" value="DoxX"/>
</dbReference>
<gene>
    <name evidence="9" type="ORF">SAMN05444398_101705</name>
</gene>
<keyword evidence="10" id="KW-1185">Reference proteome</keyword>
<comment type="similarity">
    <text evidence="2">Belongs to the DoxX family.</text>
</comment>
<dbReference type="STRING" id="337701.SAMN05444398_101705"/>
<evidence type="ECO:0000256" key="6">
    <source>
        <dbReference type="ARBA" id="ARBA00023136"/>
    </source>
</evidence>
<dbReference type="EMBL" id="FRBR01000001">
    <property type="protein sequence ID" value="SHL13426.1"/>
    <property type="molecule type" value="Genomic_DNA"/>
</dbReference>
<protein>
    <submittedName>
        <fullName evidence="9">Putative oxidoreductase</fullName>
    </submittedName>
</protein>
<organism evidence="9 10">
    <name type="scientific">Roseovarius pacificus</name>
    <dbReference type="NCBI Taxonomy" id="337701"/>
    <lineage>
        <taxon>Bacteria</taxon>
        <taxon>Pseudomonadati</taxon>
        <taxon>Pseudomonadota</taxon>
        <taxon>Alphaproteobacteria</taxon>
        <taxon>Rhodobacterales</taxon>
        <taxon>Roseobacteraceae</taxon>
        <taxon>Roseovarius</taxon>
    </lineage>
</organism>
<evidence type="ECO:0000256" key="5">
    <source>
        <dbReference type="ARBA" id="ARBA00022989"/>
    </source>
</evidence>
<feature type="transmembrane region" description="Helical" evidence="8">
    <location>
        <begin position="21"/>
        <end position="40"/>
    </location>
</feature>
<evidence type="ECO:0000256" key="8">
    <source>
        <dbReference type="SAM" id="Phobius"/>
    </source>
</evidence>
<dbReference type="PANTHER" id="PTHR33452">
    <property type="entry name" value="OXIDOREDUCTASE CATD-RELATED"/>
    <property type="match status" value="1"/>
</dbReference>
<proteinExistence type="inferred from homology"/>